<proteinExistence type="predicted"/>
<comment type="caution">
    <text evidence="2">The sequence shown here is derived from an EMBL/GenBank/DDBJ whole genome shotgun (WGS) entry which is preliminary data.</text>
</comment>
<feature type="region of interest" description="Disordered" evidence="1">
    <location>
        <begin position="1"/>
        <end position="23"/>
    </location>
</feature>
<name>A0A2S4PRY2_9PEZI</name>
<keyword evidence="3" id="KW-1185">Reference proteome</keyword>
<reference evidence="2 3" key="1">
    <citation type="submission" date="2017-10" db="EMBL/GenBank/DDBJ databases">
        <title>Development of genomic resources for the powdery mildew, Erysiphe pulchra.</title>
        <authorList>
            <person name="Wadl P.A."/>
            <person name="Mack B.M."/>
            <person name="Moore G."/>
            <person name="Beltz S.B."/>
        </authorList>
    </citation>
    <scope>NUCLEOTIDE SEQUENCE [LARGE SCALE GENOMIC DNA]</scope>
    <source>
        <strain evidence="2">Cflorida</strain>
    </source>
</reference>
<feature type="compositionally biased region" description="Basic and acidic residues" evidence="1">
    <location>
        <begin position="187"/>
        <end position="200"/>
    </location>
</feature>
<evidence type="ECO:0000313" key="2">
    <source>
        <dbReference type="EMBL" id="POS84774.1"/>
    </source>
</evidence>
<evidence type="ECO:0000256" key="1">
    <source>
        <dbReference type="SAM" id="MobiDB-lite"/>
    </source>
</evidence>
<sequence>MHSTQKVIDGKKRSTRQGDPVDAEDLVRRLNAYLAEQEAKASRSWEMRIRRPLGRRGQTKCGQESSSTSDNIKRTVIAGSNPGMTNLISQPKIRCQRHLENKTCELKRNLNHENDLESITYQSTQSRMRYRRNQYHLRDLKSYEGHDEDSDENFYSPKRIFRIHTRLSHKSRHGWKSGQASSEATTEDSRNSNEMCRPDMDNPSWLAQEQNYHRMRKTTSHLGKKWDWAFVTSSKRISRDYSLDKTSVETNEILSSEAVPRSSQKIRNSFMALFRRNSST</sequence>
<accession>A0A2S4PRY2</accession>
<dbReference type="AlphaFoldDB" id="A0A2S4PRY2"/>
<gene>
    <name evidence="2" type="ORF">EPUL_002713</name>
</gene>
<feature type="region of interest" description="Disordered" evidence="1">
    <location>
        <begin position="171"/>
        <end position="204"/>
    </location>
</feature>
<dbReference type="EMBL" id="PEDP01000866">
    <property type="protein sequence ID" value="POS84774.1"/>
    <property type="molecule type" value="Genomic_DNA"/>
</dbReference>
<protein>
    <submittedName>
        <fullName evidence="2">Uncharacterized protein</fullName>
    </submittedName>
</protein>
<dbReference type="OrthoDB" id="3593488at2759"/>
<evidence type="ECO:0000313" key="3">
    <source>
        <dbReference type="Proteomes" id="UP000237438"/>
    </source>
</evidence>
<organism evidence="2 3">
    <name type="scientific">Erysiphe pulchra</name>
    <dbReference type="NCBI Taxonomy" id="225359"/>
    <lineage>
        <taxon>Eukaryota</taxon>
        <taxon>Fungi</taxon>
        <taxon>Dikarya</taxon>
        <taxon>Ascomycota</taxon>
        <taxon>Pezizomycotina</taxon>
        <taxon>Leotiomycetes</taxon>
        <taxon>Erysiphales</taxon>
        <taxon>Erysiphaceae</taxon>
        <taxon>Erysiphe</taxon>
    </lineage>
</organism>
<dbReference type="Proteomes" id="UP000237438">
    <property type="component" value="Unassembled WGS sequence"/>
</dbReference>